<feature type="transmembrane region" description="Helical" evidence="12">
    <location>
        <begin position="7"/>
        <end position="29"/>
    </location>
</feature>
<dbReference type="RefSeq" id="WP_379268628.1">
    <property type="nucleotide sequence ID" value="NZ_JBHUGT010000026.1"/>
</dbReference>
<name>A0ABW5QR12_9BACL</name>
<gene>
    <name evidence="14" type="ORF">ACFSW5_00645</name>
</gene>
<comment type="cofactor">
    <cofactor evidence="1">
        <name>Zn(2+)</name>
        <dbReference type="ChEBI" id="CHEBI:29105"/>
    </cofactor>
</comment>
<dbReference type="EMBL" id="JBHUMY010000001">
    <property type="protein sequence ID" value="MFD2658769.1"/>
    <property type="molecule type" value="Genomic_DNA"/>
</dbReference>
<evidence type="ECO:0000256" key="3">
    <source>
        <dbReference type="ARBA" id="ARBA00007931"/>
    </source>
</evidence>
<dbReference type="Proteomes" id="UP001597493">
    <property type="component" value="Unassembled WGS sequence"/>
</dbReference>
<evidence type="ECO:0000256" key="5">
    <source>
        <dbReference type="ARBA" id="ARBA00022692"/>
    </source>
</evidence>
<keyword evidence="5 12" id="KW-0812">Transmembrane</keyword>
<evidence type="ECO:0000256" key="12">
    <source>
        <dbReference type="SAM" id="Phobius"/>
    </source>
</evidence>
<feature type="domain" description="Peptidase M50" evidence="13">
    <location>
        <begin position="31"/>
        <end position="103"/>
    </location>
</feature>
<dbReference type="PANTHER" id="PTHR39188">
    <property type="entry name" value="MEMBRANE-ASSOCIATED ZINC METALLOPROTEASE M50B"/>
    <property type="match status" value="1"/>
</dbReference>
<evidence type="ECO:0000256" key="9">
    <source>
        <dbReference type="ARBA" id="ARBA00022989"/>
    </source>
</evidence>
<dbReference type="CDD" id="cd06161">
    <property type="entry name" value="S2P-M50_SpoIVFB"/>
    <property type="match status" value="1"/>
</dbReference>
<evidence type="ECO:0000256" key="2">
    <source>
        <dbReference type="ARBA" id="ARBA00004141"/>
    </source>
</evidence>
<keyword evidence="15" id="KW-1185">Reference proteome</keyword>
<comment type="caution">
    <text evidence="14">The sequence shown here is derived from an EMBL/GenBank/DDBJ whole genome shotgun (WGS) entry which is preliminary data.</text>
</comment>
<keyword evidence="11 12" id="KW-0472">Membrane</keyword>
<dbReference type="Pfam" id="PF02163">
    <property type="entry name" value="Peptidase_M50"/>
    <property type="match status" value="2"/>
</dbReference>
<evidence type="ECO:0000256" key="11">
    <source>
        <dbReference type="ARBA" id="ARBA00023136"/>
    </source>
</evidence>
<evidence type="ECO:0000259" key="13">
    <source>
        <dbReference type="Pfam" id="PF02163"/>
    </source>
</evidence>
<evidence type="ECO:0000256" key="6">
    <source>
        <dbReference type="ARBA" id="ARBA00022723"/>
    </source>
</evidence>
<feature type="transmembrane region" description="Helical" evidence="12">
    <location>
        <begin position="112"/>
        <end position="134"/>
    </location>
</feature>
<evidence type="ECO:0000256" key="10">
    <source>
        <dbReference type="ARBA" id="ARBA00023049"/>
    </source>
</evidence>
<evidence type="ECO:0000313" key="15">
    <source>
        <dbReference type="Proteomes" id="UP001597493"/>
    </source>
</evidence>
<dbReference type="PANTHER" id="PTHR39188:SF3">
    <property type="entry name" value="STAGE IV SPORULATION PROTEIN FB"/>
    <property type="match status" value="1"/>
</dbReference>
<keyword evidence="10" id="KW-0482">Metalloprotease</keyword>
<keyword evidence="9 12" id="KW-1133">Transmembrane helix</keyword>
<keyword evidence="7 14" id="KW-0378">Hydrolase</keyword>
<evidence type="ECO:0000256" key="7">
    <source>
        <dbReference type="ARBA" id="ARBA00022801"/>
    </source>
</evidence>
<protein>
    <submittedName>
        <fullName evidence="14">M50 family metallopeptidase</fullName>
        <ecNumber evidence="14">3.4.24.-</ecNumber>
    </submittedName>
</protein>
<evidence type="ECO:0000256" key="1">
    <source>
        <dbReference type="ARBA" id="ARBA00001947"/>
    </source>
</evidence>
<dbReference type="EC" id="3.4.24.-" evidence="14"/>
<comment type="subcellular location">
    <subcellularLocation>
        <location evidence="2">Membrane</location>
        <topology evidence="2">Multi-pass membrane protein</topology>
    </subcellularLocation>
</comment>
<comment type="similarity">
    <text evidence="3">Belongs to the peptidase M50B family.</text>
</comment>
<feature type="domain" description="Peptidase M50" evidence="13">
    <location>
        <begin position="115"/>
        <end position="148"/>
    </location>
</feature>
<keyword evidence="8" id="KW-0862">Zinc</keyword>
<dbReference type="InterPro" id="IPR008915">
    <property type="entry name" value="Peptidase_M50"/>
</dbReference>
<evidence type="ECO:0000256" key="4">
    <source>
        <dbReference type="ARBA" id="ARBA00022670"/>
    </source>
</evidence>
<feature type="transmembrane region" description="Helical" evidence="12">
    <location>
        <begin position="183"/>
        <end position="201"/>
    </location>
</feature>
<evidence type="ECO:0000256" key="8">
    <source>
        <dbReference type="ARBA" id="ARBA00022833"/>
    </source>
</evidence>
<sequence>MIKWKGIVWSVHPLFVFIMGASFLTGYLIELATLFLIVLVHEIGHVVAARSFGWQLREVKLLPFGGVLEVDNHSGVSAKEDAIVAVAGPLQNAWMGLAAWGLGQLGWWESDWAGFIVKANLAIGLFNMLPIYPLDGGKLLQAGLSKLLNYYTTMVWSARISLTCSALMLLYAVVPALAGIRGIQLNLAVVGLFLWFTNWTYSRNIPFLFYRFLMHRERLAEPKLAGETAALPIVAGGRQTLMQVAKQFWRDRYHYVYLKGRGGAVEKVVPEQQIIERLLTERNPNRPLLELFLP</sequence>
<accession>A0ABW5QR12</accession>
<reference evidence="15" key="1">
    <citation type="journal article" date="2019" name="Int. J. Syst. Evol. Microbiol.">
        <title>The Global Catalogue of Microorganisms (GCM) 10K type strain sequencing project: providing services to taxonomists for standard genome sequencing and annotation.</title>
        <authorList>
            <consortium name="The Broad Institute Genomics Platform"/>
            <consortium name="The Broad Institute Genome Sequencing Center for Infectious Disease"/>
            <person name="Wu L."/>
            <person name="Ma J."/>
        </authorList>
    </citation>
    <scope>NUCLEOTIDE SEQUENCE [LARGE SCALE GENOMIC DNA]</scope>
    <source>
        <strain evidence="15">TISTR 1827</strain>
    </source>
</reference>
<organism evidence="14 15">
    <name type="scientific">Paenibacillus thailandensis</name>
    <dbReference type="NCBI Taxonomy" id="393250"/>
    <lineage>
        <taxon>Bacteria</taxon>
        <taxon>Bacillati</taxon>
        <taxon>Bacillota</taxon>
        <taxon>Bacilli</taxon>
        <taxon>Bacillales</taxon>
        <taxon>Paenibacillaceae</taxon>
        <taxon>Paenibacillus</taxon>
    </lineage>
</organism>
<evidence type="ECO:0000313" key="14">
    <source>
        <dbReference type="EMBL" id="MFD2658769.1"/>
    </source>
</evidence>
<keyword evidence="6" id="KW-0479">Metal-binding</keyword>
<dbReference type="GO" id="GO:0016787">
    <property type="term" value="F:hydrolase activity"/>
    <property type="evidence" value="ECO:0007669"/>
    <property type="project" value="UniProtKB-KW"/>
</dbReference>
<feature type="transmembrane region" description="Helical" evidence="12">
    <location>
        <begin position="155"/>
        <end position="177"/>
    </location>
</feature>
<keyword evidence="4" id="KW-0645">Protease</keyword>
<proteinExistence type="inferred from homology"/>